<comment type="similarity">
    <text evidence="1 4">Belongs to the universal ribosomal protein uS13 family.</text>
</comment>
<dbReference type="Gene3D" id="1.10.8.50">
    <property type="match status" value="1"/>
</dbReference>
<dbReference type="GO" id="GO:1990904">
    <property type="term" value="C:ribonucleoprotein complex"/>
    <property type="evidence" value="ECO:0007669"/>
    <property type="project" value="UniProtKB-KW"/>
</dbReference>
<geneLocation type="mitochondrion" evidence="5"/>
<keyword evidence="5" id="KW-0496">Mitochondrion</keyword>
<evidence type="ECO:0000256" key="4">
    <source>
        <dbReference type="RuleBase" id="RU003830"/>
    </source>
</evidence>
<accession>A0A0B5GSI8</accession>
<dbReference type="GO" id="GO:0003735">
    <property type="term" value="F:structural constituent of ribosome"/>
    <property type="evidence" value="ECO:0007669"/>
    <property type="project" value="InterPro"/>
</dbReference>
<dbReference type="EMBL" id="KP165390">
    <property type="protein sequence ID" value="AJF36666.1"/>
    <property type="molecule type" value="Genomic_DNA"/>
</dbReference>
<evidence type="ECO:0000256" key="2">
    <source>
        <dbReference type="ARBA" id="ARBA00022980"/>
    </source>
</evidence>
<evidence type="ECO:0000256" key="1">
    <source>
        <dbReference type="ARBA" id="ARBA00008080"/>
    </source>
</evidence>
<dbReference type="InterPro" id="IPR001892">
    <property type="entry name" value="Ribosomal_uS13"/>
</dbReference>
<dbReference type="GO" id="GO:0003723">
    <property type="term" value="F:RNA binding"/>
    <property type="evidence" value="ECO:0007669"/>
    <property type="project" value="InterPro"/>
</dbReference>
<protein>
    <submittedName>
        <fullName evidence="5">Ribosomal protein S13</fullName>
    </submittedName>
</protein>
<evidence type="ECO:0000256" key="3">
    <source>
        <dbReference type="ARBA" id="ARBA00023274"/>
    </source>
</evidence>
<dbReference type="Pfam" id="PF00416">
    <property type="entry name" value="Ribosomal_S13"/>
    <property type="match status" value="1"/>
</dbReference>
<name>A0A0B5GSI8_9EUKA</name>
<dbReference type="PROSITE" id="PS50159">
    <property type="entry name" value="RIBOSOMAL_S13_2"/>
    <property type="match status" value="1"/>
</dbReference>
<evidence type="ECO:0000313" key="5">
    <source>
        <dbReference type="EMBL" id="AJF36666.1"/>
    </source>
</evidence>
<dbReference type="InterPro" id="IPR027437">
    <property type="entry name" value="Rbsml_uS13_C"/>
</dbReference>
<dbReference type="AlphaFoldDB" id="A0A0B5GSI8"/>
<dbReference type="Gene3D" id="4.10.910.10">
    <property type="entry name" value="30s ribosomal protein s13, domain 2"/>
    <property type="match status" value="1"/>
</dbReference>
<dbReference type="SUPFAM" id="SSF46946">
    <property type="entry name" value="S13-like H2TH domain"/>
    <property type="match status" value="1"/>
</dbReference>
<proteinExistence type="inferred from homology"/>
<organism evidence="5">
    <name type="scientific">Gefionella okellyi</name>
    <dbReference type="NCBI Taxonomy" id="2853422"/>
    <lineage>
        <taxon>Eukaryota</taxon>
        <taxon>Malawimonadida</taxon>
        <taxon>Malawimonadidae</taxon>
        <taxon>Gefionella</taxon>
    </lineage>
</organism>
<dbReference type="GO" id="GO:0006412">
    <property type="term" value="P:translation"/>
    <property type="evidence" value="ECO:0007669"/>
    <property type="project" value="InterPro"/>
</dbReference>
<dbReference type="GO" id="GO:0005840">
    <property type="term" value="C:ribosome"/>
    <property type="evidence" value="ECO:0007669"/>
    <property type="project" value="UniProtKB-KW"/>
</dbReference>
<dbReference type="PIRSF" id="PIRSF002134">
    <property type="entry name" value="Ribosomal_S13"/>
    <property type="match status" value="1"/>
</dbReference>
<sequence length="123" mass="14799">MNILTKNYISNHKYLNIALQKIKGISYNTSFKLCNHLRIGLKYKKNNINNKLLYYKNQHVLNYLIKNKILLNEDLSLFIKKNIKRYITNKHYKGYLLKKGYPIRGQRTRTNANTIKKLYINYL</sequence>
<keyword evidence="3 4" id="KW-0687">Ribonucleoprotein</keyword>
<reference evidence="5" key="1">
    <citation type="submission" date="2014-11" db="EMBL/GenBank/DDBJ databases">
        <authorList>
            <person name="Lang B.F."/>
        </authorList>
    </citation>
    <scope>NUCLEOTIDE SEQUENCE</scope>
    <source>
        <strain evidence="5">249</strain>
    </source>
</reference>
<dbReference type="InterPro" id="IPR010979">
    <property type="entry name" value="Ribosomal_uS13-like_H2TH"/>
</dbReference>
<keyword evidence="2 4" id="KW-0689">Ribosomal protein</keyword>
<gene>
    <name evidence="5" type="primary">rps13</name>
</gene>